<name>T1AGN0_9ZZZZ</name>
<keyword evidence="1" id="KW-0540">Nuclease</keyword>
<keyword evidence="1" id="KW-0378">Hydrolase</keyword>
<comment type="caution">
    <text evidence="1">The sequence shown here is derived from an EMBL/GenBank/DDBJ whole genome shotgun (WGS) entry which is preliminary data.</text>
</comment>
<accession>T1AGN0</accession>
<protein>
    <submittedName>
        <fullName evidence="1">Single-stranded-DNA-specific exonuclease RecJ</fullName>
    </submittedName>
</protein>
<reference evidence="1" key="1">
    <citation type="submission" date="2013-08" db="EMBL/GenBank/DDBJ databases">
        <authorList>
            <person name="Mendez C."/>
            <person name="Richter M."/>
            <person name="Ferrer M."/>
            <person name="Sanchez J."/>
        </authorList>
    </citation>
    <scope>NUCLEOTIDE SEQUENCE</scope>
</reference>
<gene>
    <name evidence="1" type="ORF">B1B_14691</name>
</gene>
<organism evidence="1">
    <name type="scientific">mine drainage metagenome</name>
    <dbReference type="NCBI Taxonomy" id="410659"/>
    <lineage>
        <taxon>unclassified sequences</taxon>
        <taxon>metagenomes</taxon>
        <taxon>ecological metagenomes</taxon>
    </lineage>
</organism>
<feature type="non-terminal residue" evidence="1">
    <location>
        <position position="1"/>
    </location>
</feature>
<feature type="non-terminal residue" evidence="1">
    <location>
        <position position="185"/>
    </location>
</feature>
<dbReference type="GO" id="GO:0004527">
    <property type="term" value="F:exonuclease activity"/>
    <property type="evidence" value="ECO:0007669"/>
    <property type="project" value="UniProtKB-KW"/>
</dbReference>
<sequence length="185" mass="21125">KAVLDECHLGYEQSPDSLNEDQKRILEKKLAVRLISQKCGLEAIKYLESDMMKFKDVEFTSKELSSIIDGNSRVGKNSVAVQYFLGDRKLKNEMLTAWRTYKTRLIDYVYRTMKEVGNLSHLQFFYSPESEMAGKISDLLMLYLVDQSKPIIGFNVGDRETKLSARGTIKLVQKGLNLSTILRSA</sequence>
<evidence type="ECO:0000313" key="1">
    <source>
        <dbReference type="EMBL" id="EQD41070.1"/>
    </source>
</evidence>
<dbReference type="EMBL" id="AUZY01009753">
    <property type="protein sequence ID" value="EQD41070.1"/>
    <property type="molecule type" value="Genomic_DNA"/>
</dbReference>
<reference evidence="1" key="2">
    <citation type="journal article" date="2014" name="ISME J.">
        <title>Microbial stratification in low pH oxic and suboxic macroscopic growths along an acid mine drainage.</title>
        <authorList>
            <person name="Mendez-Garcia C."/>
            <person name="Mesa V."/>
            <person name="Sprenger R.R."/>
            <person name="Richter M."/>
            <person name="Diez M.S."/>
            <person name="Solano J."/>
            <person name="Bargiela R."/>
            <person name="Golyshina O.V."/>
            <person name="Manteca A."/>
            <person name="Ramos J.L."/>
            <person name="Gallego J.R."/>
            <person name="Llorente I."/>
            <person name="Martins Dos Santos V.A."/>
            <person name="Jensen O.N."/>
            <person name="Pelaez A.I."/>
            <person name="Sanchez J."/>
            <person name="Ferrer M."/>
        </authorList>
    </citation>
    <scope>NUCLEOTIDE SEQUENCE</scope>
</reference>
<proteinExistence type="predicted"/>
<keyword evidence="1" id="KW-0269">Exonuclease</keyword>
<dbReference type="AlphaFoldDB" id="T1AGN0"/>